<evidence type="ECO:0000256" key="1">
    <source>
        <dbReference type="SAM" id="MobiDB-lite"/>
    </source>
</evidence>
<feature type="compositionally biased region" description="Acidic residues" evidence="1">
    <location>
        <begin position="525"/>
        <end position="544"/>
    </location>
</feature>
<feature type="transmembrane region" description="Helical" evidence="2">
    <location>
        <begin position="44"/>
        <end position="63"/>
    </location>
</feature>
<accession>A0A9D2LDZ8</accession>
<feature type="transmembrane region" description="Helical" evidence="2">
    <location>
        <begin position="437"/>
        <end position="456"/>
    </location>
</feature>
<keyword evidence="2" id="KW-0472">Membrane</keyword>
<proteinExistence type="predicted"/>
<keyword evidence="2" id="KW-0812">Transmembrane</keyword>
<evidence type="ECO:0000313" key="4">
    <source>
        <dbReference type="EMBL" id="HJB10869.1"/>
    </source>
</evidence>
<evidence type="ECO:0000256" key="2">
    <source>
        <dbReference type="SAM" id="Phobius"/>
    </source>
</evidence>
<dbReference type="InterPro" id="IPR025902">
    <property type="entry name" value="LssY-like-C_dom"/>
</dbReference>
<feature type="compositionally biased region" description="Basic and acidic residues" evidence="1">
    <location>
        <begin position="545"/>
        <end position="562"/>
    </location>
</feature>
<comment type="caution">
    <text evidence="4">The sequence shown here is derived from an EMBL/GenBank/DDBJ whole genome shotgun (WGS) entry which is preliminary data.</text>
</comment>
<dbReference type="EMBL" id="DWZH01000079">
    <property type="protein sequence ID" value="HJB10869.1"/>
    <property type="molecule type" value="Genomic_DNA"/>
</dbReference>
<organism evidence="4 5">
    <name type="scientific">Candidatus Brachybacterium merdavium</name>
    <dbReference type="NCBI Taxonomy" id="2838513"/>
    <lineage>
        <taxon>Bacteria</taxon>
        <taxon>Bacillati</taxon>
        <taxon>Actinomycetota</taxon>
        <taxon>Actinomycetes</taxon>
        <taxon>Micrococcales</taxon>
        <taxon>Dermabacteraceae</taxon>
        <taxon>Brachybacterium</taxon>
    </lineage>
</organism>
<dbReference type="AlphaFoldDB" id="A0A9D2LDZ8"/>
<feature type="region of interest" description="Disordered" evidence="1">
    <location>
        <begin position="521"/>
        <end position="570"/>
    </location>
</feature>
<name>A0A9D2LDZ8_9MICO</name>
<evidence type="ECO:0000313" key="5">
    <source>
        <dbReference type="Proteomes" id="UP000823823"/>
    </source>
</evidence>
<gene>
    <name evidence="4" type="ORF">H9786_10145</name>
</gene>
<feature type="domain" description="LssY-like C-terminal" evidence="3">
    <location>
        <begin position="97"/>
        <end position="288"/>
    </location>
</feature>
<reference evidence="4" key="2">
    <citation type="submission" date="2021-04" db="EMBL/GenBank/DDBJ databases">
        <authorList>
            <person name="Gilroy R."/>
        </authorList>
    </citation>
    <scope>NUCLEOTIDE SEQUENCE</scope>
    <source>
        <strain evidence="4">ChiHjej13B12-24818</strain>
    </source>
</reference>
<sequence length="570" mass="62350">MNPARAARLAPFQRPIPEHPPVYDHERGHNPADRPFEVYGLLDTLFIVAGVVVSVWLALLYLVEGFSLTPVRLLYLVGFWLLLTYITLPRLHQLMTWIYLPDYFFGRTRTTEGVLSDPINLAFDGPEKDVHVAMRRAGWVLAEERTLASAWGMVRATVLRRSYPAAPVSDLYLLGRRHDFTYQQEVGGTTTKRHHVRFWRMPKDFVLPGGYRADWLAAGTYDRAVGFSFFTLQVTHRIDENIDVERDYVIDTVRHADPQVPVEVIHEFSASYQHRNGQGDRIRTDGHLPVIDVAGAASRSDGATAVMLPRHRPTGTAVMKARAHAALAAARARYARREAARGGAGAGGGRAQGGAAGARGELADELAAQWQGTVDDFYEALANAADHHLPPPTVVFTAALVLLQSGSVIAQWLARLLGAELSALVEETMLLFPDQGALGIASLFSAVLVLLMIGVLRRSRWARIALMGLFMADAVVRLTIATSTTGEVTHSLLVGAGASALGVLAISSDASRMWVQTLRMTSHEEQEDGADEVDREGDGADEVDREGADTVEAHRIQVERAEGPAGPRGQ</sequence>
<feature type="transmembrane region" description="Helical" evidence="2">
    <location>
        <begin position="69"/>
        <end position="88"/>
    </location>
</feature>
<reference evidence="4" key="1">
    <citation type="journal article" date="2021" name="PeerJ">
        <title>Extensive microbial diversity within the chicken gut microbiome revealed by metagenomics and culture.</title>
        <authorList>
            <person name="Gilroy R."/>
            <person name="Ravi A."/>
            <person name="Getino M."/>
            <person name="Pursley I."/>
            <person name="Horton D.L."/>
            <person name="Alikhan N.F."/>
            <person name="Baker D."/>
            <person name="Gharbi K."/>
            <person name="Hall N."/>
            <person name="Watson M."/>
            <person name="Adriaenssens E.M."/>
            <person name="Foster-Nyarko E."/>
            <person name="Jarju S."/>
            <person name="Secka A."/>
            <person name="Antonio M."/>
            <person name="Oren A."/>
            <person name="Chaudhuri R.R."/>
            <person name="La Ragione R."/>
            <person name="Hildebrand F."/>
            <person name="Pallen M.J."/>
        </authorList>
    </citation>
    <scope>NUCLEOTIDE SEQUENCE</scope>
    <source>
        <strain evidence="4">ChiHjej13B12-24818</strain>
    </source>
</reference>
<keyword evidence="2" id="KW-1133">Transmembrane helix</keyword>
<protein>
    <submittedName>
        <fullName evidence="4">LssY C-terminal domain-containing protein</fullName>
    </submittedName>
</protein>
<dbReference type="Pfam" id="PF14067">
    <property type="entry name" value="LssY_C"/>
    <property type="match status" value="1"/>
</dbReference>
<evidence type="ECO:0000259" key="3">
    <source>
        <dbReference type="Pfam" id="PF14067"/>
    </source>
</evidence>
<dbReference type="Proteomes" id="UP000823823">
    <property type="component" value="Unassembled WGS sequence"/>
</dbReference>